<feature type="signal peptide" evidence="1">
    <location>
        <begin position="1"/>
        <end position="24"/>
    </location>
</feature>
<dbReference type="Pfam" id="PF00646">
    <property type="entry name" value="F-box"/>
    <property type="match status" value="1"/>
</dbReference>
<evidence type="ECO:0000259" key="2">
    <source>
        <dbReference type="PROSITE" id="PS50181"/>
    </source>
</evidence>
<gene>
    <name evidence="3" type="ORF">ACJIZ3_025749</name>
</gene>
<accession>A0ABD3TYV0</accession>
<sequence length="383" mass="44846">MLLLLLSCFLLLLLSMSILKPNSTSKIESRIWASLWEELQILFVSKRRVSISLFHFSRISKLSAKFEILEEKQGISLLEIPDLPLDCILEKLSPYGLCSMAGVCRSLRERCKSDHFWEKHLKQKWSGVIGDSAYEEWQCRVSSKRVPKFLKRHRKFKLFPDLLDLFCNKSEIKEWKSGLSSSLPVNSVMSFYLALETGKFWFPAQVFNREVQKGSVGFMLSCYDALLCYDSTANNFVARYAVKGRQMIEADIEWNRIRAPNFDTCAKVVHISDCLEQLKPNDHIEIQWRRNKDFPYGWWYGVVGHLEYCNGNKFNCQCHIRDTVILEFKQFSTGSKWRKTMISRRDHREVGNEEDGFYGGIRKLDNEEEIAIWKNLWPNCTIE</sequence>
<dbReference type="InterPro" id="IPR001810">
    <property type="entry name" value="F-box_dom"/>
</dbReference>
<dbReference type="SMART" id="SM00256">
    <property type="entry name" value="FBOX"/>
    <property type="match status" value="1"/>
</dbReference>
<protein>
    <recommendedName>
        <fullName evidence="2">F-box domain-containing protein</fullName>
    </recommendedName>
</protein>
<dbReference type="PROSITE" id="PS50181">
    <property type="entry name" value="FBOX"/>
    <property type="match status" value="1"/>
</dbReference>
<keyword evidence="4" id="KW-1185">Reference proteome</keyword>
<dbReference type="EMBL" id="JBJXBP010000003">
    <property type="protein sequence ID" value="KAL3841158.1"/>
    <property type="molecule type" value="Genomic_DNA"/>
</dbReference>
<dbReference type="PANTHER" id="PTHR31482:SF18">
    <property type="entry name" value="ESTS AU081301(E20138)"/>
    <property type="match status" value="1"/>
</dbReference>
<dbReference type="SUPFAM" id="SSF81383">
    <property type="entry name" value="F-box domain"/>
    <property type="match status" value="1"/>
</dbReference>
<evidence type="ECO:0000313" key="3">
    <source>
        <dbReference type="EMBL" id="KAL3841158.1"/>
    </source>
</evidence>
<dbReference type="PANTHER" id="PTHR31482">
    <property type="entry name" value="ESTS AU081301(E20138)"/>
    <property type="match status" value="1"/>
</dbReference>
<dbReference type="Gene3D" id="1.20.1280.50">
    <property type="match status" value="1"/>
</dbReference>
<name>A0ABD3TYV0_9LAMI</name>
<dbReference type="AlphaFoldDB" id="A0ABD3TYV0"/>
<comment type="caution">
    <text evidence="3">The sequence shown here is derived from an EMBL/GenBank/DDBJ whole genome shotgun (WGS) entry which is preliminary data.</text>
</comment>
<feature type="chain" id="PRO_5044832305" description="F-box domain-containing protein" evidence="1">
    <location>
        <begin position="25"/>
        <end position="383"/>
    </location>
</feature>
<evidence type="ECO:0000313" key="4">
    <source>
        <dbReference type="Proteomes" id="UP001634393"/>
    </source>
</evidence>
<organism evidence="3 4">
    <name type="scientific">Penstemon smallii</name>
    <dbReference type="NCBI Taxonomy" id="265156"/>
    <lineage>
        <taxon>Eukaryota</taxon>
        <taxon>Viridiplantae</taxon>
        <taxon>Streptophyta</taxon>
        <taxon>Embryophyta</taxon>
        <taxon>Tracheophyta</taxon>
        <taxon>Spermatophyta</taxon>
        <taxon>Magnoliopsida</taxon>
        <taxon>eudicotyledons</taxon>
        <taxon>Gunneridae</taxon>
        <taxon>Pentapetalae</taxon>
        <taxon>asterids</taxon>
        <taxon>lamiids</taxon>
        <taxon>Lamiales</taxon>
        <taxon>Plantaginaceae</taxon>
        <taxon>Cheloneae</taxon>
        <taxon>Penstemon</taxon>
    </lineage>
</organism>
<proteinExistence type="predicted"/>
<dbReference type="InterPro" id="IPR036047">
    <property type="entry name" value="F-box-like_dom_sf"/>
</dbReference>
<keyword evidence="1" id="KW-0732">Signal</keyword>
<evidence type="ECO:0000256" key="1">
    <source>
        <dbReference type="SAM" id="SignalP"/>
    </source>
</evidence>
<feature type="domain" description="F-box" evidence="2">
    <location>
        <begin position="74"/>
        <end position="120"/>
    </location>
</feature>
<dbReference type="Proteomes" id="UP001634393">
    <property type="component" value="Unassembled WGS sequence"/>
</dbReference>
<reference evidence="3 4" key="1">
    <citation type="submission" date="2024-12" db="EMBL/GenBank/DDBJ databases">
        <title>The unique morphological basis and parallel evolutionary history of personate flowers in Penstemon.</title>
        <authorList>
            <person name="Depatie T.H."/>
            <person name="Wessinger C.A."/>
        </authorList>
    </citation>
    <scope>NUCLEOTIDE SEQUENCE [LARGE SCALE GENOMIC DNA]</scope>
    <source>
        <strain evidence="3">WTNN_2</strain>
        <tissue evidence="3">Leaf</tissue>
    </source>
</reference>